<feature type="active site" description="Proton acceptor" evidence="9">
    <location>
        <position position="328"/>
    </location>
</feature>
<dbReference type="Proteomes" id="UP000034727">
    <property type="component" value="Unassembled WGS sequence"/>
</dbReference>
<evidence type="ECO:0000313" key="14">
    <source>
        <dbReference type="EMBL" id="KKU14447.1"/>
    </source>
</evidence>
<keyword evidence="11" id="KW-0479">Metal-binding</keyword>
<dbReference type="SUPFAM" id="SSF54826">
    <property type="entry name" value="Enolase N-terminal domain-like"/>
    <property type="match status" value="1"/>
</dbReference>
<keyword evidence="7" id="KW-0324">Glycolysis</keyword>
<feature type="binding site" evidence="10">
    <location>
        <position position="277"/>
    </location>
    <ligand>
        <name>substrate</name>
    </ligand>
</feature>
<evidence type="ECO:0000256" key="4">
    <source>
        <dbReference type="ARBA" id="ARBA00017068"/>
    </source>
</evidence>
<keyword evidence="5" id="KW-0964">Secreted</keyword>
<dbReference type="PANTHER" id="PTHR11902:SF1">
    <property type="entry name" value="ENOLASE"/>
    <property type="match status" value="1"/>
</dbReference>
<dbReference type="GO" id="GO:0000015">
    <property type="term" value="C:phosphopyruvate hydratase complex"/>
    <property type="evidence" value="ECO:0007669"/>
    <property type="project" value="InterPro"/>
</dbReference>
<evidence type="ECO:0000256" key="7">
    <source>
        <dbReference type="ARBA" id="ARBA00023152"/>
    </source>
</evidence>
<organism evidence="14 15">
    <name type="scientific">Candidatus Jorgensenbacteria bacterium GW2011_GWA2_45_9</name>
    <dbReference type="NCBI Taxonomy" id="1618663"/>
    <lineage>
        <taxon>Bacteria</taxon>
        <taxon>Candidatus Joergenseniibacteriota</taxon>
    </lineage>
</organism>
<feature type="binding site" evidence="11">
    <location>
        <position position="303"/>
    </location>
    <ligand>
        <name>Mg(2+)</name>
        <dbReference type="ChEBI" id="CHEBI:18420"/>
    </ligand>
</feature>
<protein>
    <recommendedName>
        <fullName evidence="4">Enolase</fullName>
        <ecNumber evidence="3">4.2.1.11</ecNumber>
    </recommendedName>
</protein>
<accession>A0A0G1N278</accession>
<dbReference type="PANTHER" id="PTHR11902">
    <property type="entry name" value="ENOLASE"/>
    <property type="match status" value="1"/>
</dbReference>
<dbReference type="PROSITE" id="PS00164">
    <property type="entry name" value="ENOLASE"/>
    <property type="match status" value="1"/>
</dbReference>
<dbReference type="Pfam" id="PF00113">
    <property type="entry name" value="Enolase_C"/>
    <property type="match status" value="1"/>
</dbReference>
<dbReference type="GO" id="GO:0000287">
    <property type="term" value="F:magnesium ion binding"/>
    <property type="evidence" value="ECO:0007669"/>
    <property type="project" value="InterPro"/>
</dbReference>
<evidence type="ECO:0000313" key="15">
    <source>
        <dbReference type="Proteomes" id="UP000034727"/>
    </source>
</evidence>
<feature type="binding site" evidence="11">
    <location>
        <position position="235"/>
    </location>
    <ligand>
        <name>Mg(2+)</name>
        <dbReference type="ChEBI" id="CHEBI:18420"/>
    </ligand>
</feature>
<comment type="pathway">
    <text evidence="1">Carbohydrate degradation; glycolysis; pyruvate from D-glyceraldehyde 3-phosphate: step 4/5.</text>
</comment>
<evidence type="ECO:0000259" key="12">
    <source>
        <dbReference type="SMART" id="SM01192"/>
    </source>
</evidence>
<feature type="binding site" evidence="10">
    <location>
        <begin position="355"/>
        <end position="358"/>
    </location>
    <ligand>
        <name>substrate</name>
    </ligand>
</feature>
<dbReference type="PRINTS" id="PR00148">
    <property type="entry name" value="ENOLASE"/>
</dbReference>
<feature type="domain" description="Enolase C-terminal TIM barrel" evidence="12">
    <location>
        <begin position="132"/>
        <end position="399"/>
    </location>
</feature>
<evidence type="ECO:0000256" key="2">
    <source>
        <dbReference type="ARBA" id="ARBA00009604"/>
    </source>
</evidence>
<dbReference type="EC" id="4.2.1.11" evidence="3"/>
<evidence type="ECO:0000256" key="5">
    <source>
        <dbReference type="ARBA" id="ARBA00022525"/>
    </source>
</evidence>
<feature type="binding site" evidence="10">
    <location>
        <position position="148"/>
    </location>
    <ligand>
        <name>substrate</name>
    </ligand>
</feature>
<feature type="binding site" evidence="10">
    <location>
        <position position="157"/>
    </location>
    <ligand>
        <name>substrate</name>
    </ligand>
</feature>
<dbReference type="Gene3D" id="3.30.390.10">
    <property type="entry name" value="Enolase-like, N-terminal domain"/>
    <property type="match status" value="1"/>
</dbReference>
<dbReference type="Gene3D" id="3.20.20.120">
    <property type="entry name" value="Enolase-like C-terminal domain"/>
    <property type="match status" value="1"/>
</dbReference>
<dbReference type="InterPro" id="IPR036849">
    <property type="entry name" value="Enolase-like_C_sf"/>
</dbReference>
<dbReference type="InterPro" id="IPR020810">
    <property type="entry name" value="Enolase_C"/>
</dbReference>
<dbReference type="SUPFAM" id="SSF51604">
    <property type="entry name" value="Enolase C-terminal domain-like"/>
    <property type="match status" value="1"/>
</dbReference>
<keyword evidence="6 11" id="KW-0460">Magnesium</keyword>
<comment type="caution">
    <text evidence="14">The sequence shown here is derived from an EMBL/GenBank/DDBJ whole genome shotgun (WGS) entry which is preliminary data.</text>
</comment>
<evidence type="ECO:0000256" key="9">
    <source>
        <dbReference type="PIRSR" id="PIRSR001400-1"/>
    </source>
</evidence>
<reference evidence="14 15" key="1">
    <citation type="journal article" date="2015" name="Nature">
        <title>rRNA introns, odd ribosomes, and small enigmatic genomes across a large radiation of phyla.</title>
        <authorList>
            <person name="Brown C.T."/>
            <person name="Hug L.A."/>
            <person name="Thomas B.C."/>
            <person name="Sharon I."/>
            <person name="Castelle C.J."/>
            <person name="Singh A."/>
            <person name="Wilkins M.J."/>
            <person name="Williams K.H."/>
            <person name="Banfield J.F."/>
        </authorList>
    </citation>
    <scope>NUCLEOTIDE SEQUENCE [LARGE SCALE GENOMIC DNA]</scope>
</reference>
<evidence type="ECO:0000256" key="8">
    <source>
        <dbReference type="ARBA" id="ARBA00023239"/>
    </source>
</evidence>
<sequence length="399" mass="43261">MKLKIKSLSARTIFDSRGEPTVEITACSKKHCASASVPSGKSVGRMEAAVVSAGEAAPVLEKVSEAVRGHSFASLRALDDVMRRADGTERKSKFGGNIMLGVSVAAARLMSIEKEIPLWKFLKNGFFSHHTHKQAPLIFSNFINGGVHAPNNLDIQEYMVIMRVNNSYADSIEKLAHLYRRVYDAISASSGTRAIPLGDEGGYAANFRGNFEPVEIIEQCIRAARLESVCSIGLDAAATSFFENGEYVFEGERLSPSALQNKYEEYFKKSKLLLSIEDPFAENDAEAFAGLRGSLGLGWVIGDDLTATNPRLIEQYAGINAISGVIIKPNQIGTVSETCDALNAAKSNGLDTIVSHRSGETEDTFIIELAKAASADAVKIGAPARERMAKFNELIRLYD</sequence>
<dbReference type="PIRSF" id="PIRSF001400">
    <property type="entry name" value="Enolase"/>
    <property type="match status" value="1"/>
</dbReference>
<evidence type="ECO:0000256" key="3">
    <source>
        <dbReference type="ARBA" id="ARBA00012058"/>
    </source>
</evidence>
<feature type="binding site" evidence="10">
    <location>
        <position position="303"/>
    </location>
    <ligand>
        <name>substrate</name>
    </ligand>
</feature>
<dbReference type="UniPathway" id="UPA00109">
    <property type="reaction ID" value="UER00187"/>
</dbReference>
<feature type="binding site" evidence="11">
    <location>
        <position position="277"/>
    </location>
    <ligand>
        <name>Mg(2+)</name>
        <dbReference type="ChEBI" id="CHEBI:18420"/>
    </ligand>
</feature>
<dbReference type="SMART" id="SM01193">
    <property type="entry name" value="Enolase_N"/>
    <property type="match status" value="1"/>
</dbReference>
<dbReference type="AlphaFoldDB" id="A0A0G1N278"/>
<gene>
    <name evidence="14" type="ORF">UX22_C0024G0005</name>
</gene>
<evidence type="ECO:0000259" key="13">
    <source>
        <dbReference type="SMART" id="SM01193"/>
    </source>
</evidence>
<dbReference type="InterPro" id="IPR020811">
    <property type="entry name" value="Enolase_N"/>
</dbReference>
<feature type="domain" description="Enolase N-terminal" evidence="13">
    <location>
        <begin position="5"/>
        <end position="122"/>
    </location>
</feature>
<evidence type="ECO:0000256" key="6">
    <source>
        <dbReference type="ARBA" id="ARBA00022842"/>
    </source>
</evidence>
<keyword evidence="8" id="KW-0456">Lyase</keyword>
<dbReference type="PATRIC" id="fig|1618663.3.peg.536"/>
<evidence type="ECO:0000256" key="1">
    <source>
        <dbReference type="ARBA" id="ARBA00005031"/>
    </source>
</evidence>
<dbReference type="Pfam" id="PF03952">
    <property type="entry name" value="Enolase_N"/>
    <property type="match status" value="1"/>
</dbReference>
<feature type="active site" description="Proton donor" evidence="9">
    <location>
        <position position="200"/>
    </location>
</feature>
<dbReference type="SMART" id="SM01192">
    <property type="entry name" value="Enolase_C"/>
    <property type="match status" value="1"/>
</dbReference>
<dbReference type="InterPro" id="IPR000941">
    <property type="entry name" value="Enolase"/>
</dbReference>
<dbReference type="EMBL" id="LCLJ01000024">
    <property type="protein sequence ID" value="KKU14447.1"/>
    <property type="molecule type" value="Genomic_DNA"/>
</dbReference>
<comment type="cofactor">
    <cofactor evidence="11">
        <name>Mg(2+)</name>
        <dbReference type="ChEBI" id="CHEBI:18420"/>
    </cofactor>
    <text evidence="11">Mg(2+) is required for catalysis and for stabilizing the dimer.</text>
</comment>
<evidence type="ECO:0000256" key="11">
    <source>
        <dbReference type="PIRSR" id="PIRSR001400-3"/>
    </source>
</evidence>
<feature type="binding site" evidence="10">
    <location>
        <position position="379"/>
    </location>
    <ligand>
        <name>substrate</name>
    </ligand>
</feature>
<dbReference type="GO" id="GO:0004634">
    <property type="term" value="F:phosphopyruvate hydratase activity"/>
    <property type="evidence" value="ECO:0007669"/>
    <property type="project" value="UniProtKB-EC"/>
</dbReference>
<evidence type="ECO:0000256" key="10">
    <source>
        <dbReference type="PIRSR" id="PIRSR001400-2"/>
    </source>
</evidence>
<dbReference type="InterPro" id="IPR029017">
    <property type="entry name" value="Enolase-like_N"/>
</dbReference>
<proteinExistence type="inferred from homology"/>
<dbReference type="InterPro" id="IPR020809">
    <property type="entry name" value="Enolase_CS"/>
</dbReference>
<comment type="similarity">
    <text evidence="2">Belongs to the enolase family.</text>
</comment>
<dbReference type="GO" id="GO:0006096">
    <property type="term" value="P:glycolytic process"/>
    <property type="evidence" value="ECO:0007669"/>
    <property type="project" value="UniProtKB-UniPathway"/>
</dbReference>
<name>A0A0G1N278_9BACT</name>